<accession>A0A3D9JMQ5</accession>
<feature type="chain" id="PRO_5038741924" evidence="2">
    <location>
        <begin position="24"/>
        <end position="568"/>
    </location>
</feature>
<evidence type="ECO:0000313" key="3">
    <source>
        <dbReference type="EMBL" id="RED75300.1"/>
    </source>
</evidence>
<proteinExistence type="predicted"/>
<dbReference type="PANTHER" id="PTHR43649:SF12">
    <property type="entry name" value="DIACETYLCHITOBIOSE BINDING PROTEIN DASA"/>
    <property type="match status" value="1"/>
</dbReference>
<dbReference type="RefSeq" id="WP_116062403.1">
    <property type="nucleotide sequence ID" value="NZ_QRDZ01000016.1"/>
</dbReference>
<dbReference type="PROSITE" id="PS51257">
    <property type="entry name" value="PROKAR_LIPOPROTEIN"/>
    <property type="match status" value="1"/>
</dbReference>
<dbReference type="Proteomes" id="UP000256977">
    <property type="component" value="Unassembled WGS sequence"/>
</dbReference>
<keyword evidence="4" id="KW-1185">Reference proteome</keyword>
<dbReference type="Pfam" id="PF01547">
    <property type="entry name" value="SBP_bac_1"/>
    <property type="match status" value="1"/>
</dbReference>
<dbReference type="EMBL" id="QRDZ01000016">
    <property type="protein sequence ID" value="RED75300.1"/>
    <property type="molecule type" value="Genomic_DNA"/>
</dbReference>
<protein>
    <submittedName>
        <fullName evidence="3">Putative aldouronate transport system substrate-binding protein</fullName>
    </submittedName>
</protein>
<feature type="region of interest" description="Disordered" evidence="1">
    <location>
        <begin position="28"/>
        <end position="65"/>
    </location>
</feature>
<dbReference type="AlphaFoldDB" id="A0A3D9JMQ5"/>
<dbReference type="InterPro" id="IPR006059">
    <property type="entry name" value="SBP"/>
</dbReference>
<dbReference type="PANTHER" id="PTHR43649">
    <property type="entry name" value="ARABINOSE-BINDING PROTEIN-RELATED"/>
    <property type="match status" value="1"/>
</dbReference>
<sequence>MKMTRTVATAATTALLLATVLSACSGGNNGNQASSSSSAPAESSAAASGSATESSAPAIDPLGKYDPPIEVTAIRPYDEMTKFVEGQNADNNEWISVYEEKLGIKLKHAWTFQGPGEQYDQKLNVAIASNDLADIMAVNPNQMKQMVEAGQLEDISGVYESTASEFVKTSMNADGGVSLKSATFDGKLMGIPRLGSDIDNVALLWVRTDWLEKLGLPEPKTMSDVLAISKAFTTQDPDGNGKADTSGLALTKDLEGGFAGFEGFLNGYHAYFNIWIKDASGQLVNSNIQPEMKAALAEMQRMYKDKEIDKEFGTKDGTKVAEAVTSGKIGMYYGQMWTPLWPLQGGKDLDPNMQWRPFAITSVDDKPALGQVPFSVNQYYVVKKGAKNPEAAIKMLNLWFDMRYDHPYQEEVYGATKDGIETFKHSLIAGAPITYNIDKYRTVTPRLDSKDPSGLKPDVQLIYDDIMRYREGDNKGWGNERVFGPEGSFTVIEKYLETNSILRNEFYGAPTATIGEKGATLMTLLKETFTKIIMGAAPIDDFDKFVTDWKKLGGDQITQEINDWYAQQ</sequence>
<organism evidence="3 4">
    <name type="scientific">Cohnella phaseoli</name>
    <dbReference type="NCBI Taxonomy" id="456490"/>
    <lineage>
        <taxon>Bacteria</taxon>
        <taxon>Bacillati</taxon>
        <taxon>Bacillota</taxon>
        <taxon>Bacilli</taxon>
        <taxon>Bacillales</taxon>
        <taxon>Paenibacillaceae</taxon>
        <taxon>Cohnella</taxon>
    </lineage>
</organism>
<dbReference type="CDD" id="cd13580">
    <property type="entry name" value="PBP2_AlgQ_like_1"/>
    <property type="match status" value="1"/>
</dbReference>
<feature type="compositionally biased region" description="Low complexity" evidence="1">
    <location>
        <begin position="28"/>
        <end position="58"/>
    </location>
</feature>
<comment type="caution">
    <text evidence="3">The sequence shown here is derived from an EMBL/GenBank/DDBJ whole genome shotgun (WGS) entry which is preliminary data.</text>
</comment>
<gene>
    <name evidence="3" type="ORF">DFP98_116102</name>
</gene>
<name>A0A3D9JMQ5_9BACL</name>
<dbReference type="SUPFAM" id="SSF53850">
    <property type="entry name" value="Periplasmic binding protein-like II"/>
    <property type="match status" value="1"/>
</dbReference>
<reference evidence="3 4" key="1">
    <citation type="submission" date="2018-07" db="EMBL/GenBank/DDBJ databases">
        <title>Genomic Encyclopedia of Type Strains, Phase III (KMG-III): the genomes of soil and plant-associated and newly described type strains.</title>
        <authorList>
            <person name="Whitman W."/>
        </authorList>
    </citation>
    <scope>NUCLEOTIDE SEQUENCE [LARGE SCALE GENOMIC DNA]</scope>
    <source>
        <strain evidence="3 4">CECT 7287</strain>
    </source>
</reference>
<evidence type="ECO:0000313" key="4">
    <source>
        <dbReference type="Proteomes" id="UP000256977"/>
    </source>
</evidence>
<evidence type="ECO:0000256" key="1">
    <source>
        <dbReference type="SAM" id="MobiDB-lite"/>
    </source>
</evidence>
<evidence type="ECO:0000256" key="2">
    <source>
        <dbReference type="SAM" id="SignalP"/>
    </source>
</evidence>
<dbReference type="Gene3D" id="3.40.190.10">
    <property type="entry name" value="Periplasmic binding protein-like II"/>
    <property type="match status" value="3"/>
</dbReference>
<dbReference type="OrthoDB" id="9787283at2"/>
<keyword evidence="2" id="KW-0732">Signal</keyword>
<dbReference type="InterPro" id="IPR050490">
    <property type="entry name" value="Bact_solute-bd_prot1"/>
</dbReference>
<feature type="signal peptide" evidence="2">
    <location>
        <begin position="1"/>
        <end position="23"/>
    </location>
</feature>